<feature type="region of interest" description="Disordered" evidence="1">
    <location>
        <begin position="173"/>
        <end position="258"/>
    </location>
</feature>
<gene>
    <name evidence="2" type="ORF">B0A52_09377</name>
</gene>
<protein>
    <submittedName>
        <fullName evidence="2">Uncharacterized protein</fullName>
    </submittedName>
</protein>
<evidence type="ECO:0000256" key="1">
    <source>
        <dbReference type="SAM" id="MobiDB-lite"/>
    </source>
</evidence>
<evidence type="ECO:0000313" key="3">
    <source>
        <dbReference type="Proteomes" id="UP000288859"/>
    </source>
</evidence>
<dbReference type="AlphaFoldDB" id="A0A438MSH0"/>
<dbReference type="EMBL" id="NAJM01000058">
    <property type="protein sequence ID" value="RVX66626.1"/>
    <property type="molecule type" value="Genomic_DNA"/>
</dbReference>
<name>A0A438MSH0_EXOME</name>
<dbReference type="OrthoDB" id="5416073at2759"/>
<dbReference type="VEuPathDB" id="FungiDB:PV10_01170"/>
<feature type="compositionally biased region" description="Polar residues" evidence="1">
    <location>
        <begin position="29"/>
        <end position="39"/>
    </location>
</feature>
<feature type="compositionally biased region" description="Low complexity" evidence="1">
    <location>
        <begin position="223"/>
        <end position="258"/>
    </location>
</feature>
<feature type="region of interest" description="Disordered" evidence="1">
    <location>
        <begin position="438"/>
        <end position="472"/>
    </location>
</feature>
<accession>A0A438MSH0</accession>
<reference evidence="2 3" key="1">
    <citation type="submission" date="2017-03" db="EMBL/GenBank/DDBJ databases">
        <title>Genomes of endolithic fungi from Antarctica.</title>
        <authorList>
            <person name="Coleine C."/>
            <person name="Masonjones S."/>
            <person name="Stajich J.E."/>
        </authorList>
    </citation>
    <scope>NUCLEOTIDE SEQUENCE [LARGE SCALE GENOMIC DNA]</scope>
    <source>
        <strain evidence="2 3">CCFEE 6314</strain>
    </source>
</reference>
<sequence length="588" mass="64222">MASHGRPQQPRRSLKQALKDLYNGRTKKAFQQSRASQPVGSGILRRGGPTLGSASLALHSQQSLFSGFSESCVSVEQSIVSHAIPNRFSSHQQVPPSTSRPHHGTLLPARSLSQFEFHNSYLRTSTVAHYQVQNNLAEVLESYDPYQASVSELTSLSSFSSLSTLKVQDSRRQLRQGVTLHSAPSPHPDTSYSYRAPETRPTLSHPQSGRAPVEPKHVSWLKSPSASGTSVAYSSTSSSSSSSSSSSRSTSTVSASLAGSMGGGPLVEHFKLFCILDTMTPGYPVVMASEQLRYIFNIGEQFFLNNRECEETSMDIVTGVDAAGEPVTHLVLFTPLVIPSSGRHKFLMACLIDVTRFINDAASLPDLDDSSYPSSMAETGPRTPSQQYHRGSSWMAGGYKLSSEDLLGGCVLPEDQKSSSRPWTVSVDDVWLKLACEERSRTSPSTESPQRTRRPALQEGMAPHTSQSTGASTSIDGVLEEFMLGLQELYSDFFLLGKSPLSETYYEICNISPTLYAAQDYIQGHLSHTDPYTMDELGTRLGFDLAFSLKVKWGKAGEPKQLYCSPLYGQRSVAWVCFLVDAASPPLW</sequence>
<proteinExistence type="predicted"/>
<feature type="region of interest" description="Disordered" evidence="1">
    <location>
        <begin position="24"/>
        <end position="46"/>
    </location>
</feature>
<organism evidence="2 3">
    <name type="scientific">Exophiala mesophila</name>
    <name type="common">Black yeast-like fungus</name>
    <dbReference type="NCBI Taxonomy" id="212818"/>
    <lineage>
        <taxon>Eukaryota</taxon>
        <taxon>Fungi</taxon>
        <taxon>Dikarya</taxon>
        <taxon>Ascomycota</taxon>
        <taxon>Pezizomycotina</taxon>
        <taxon>Eurotiomycetes</taxon>
        <taxon>Chaetothyriomycetidae</taxon>
        <taxon>Chaetothyriales</taxon>
        <taxon>Herpotrichiellaceae</taxon>
        <taxon>Exophiala</taxon>
    </lineage>
</organism>
<feature type="region of interest" description="Disordered" evidence="1">
    <location>
        <begin position="368"/>
        <end position="390"/>
    </location>
</feature>
<evidence type="ECO:0000313" key="2">
    <source>
        <dbReference type="EMBL" id="RVX66626.1"/>
    </source>
</evidence>
<dbReference type="Proteomes" id="UP000288859">
    <property type="component" value="Unassembled WGS sequence"/>
</dbReference>
<comment type="caution">
    <text evidence="2">The sequence shown here is derived from an EMBL/GenBank/DDBJ whole genome shotgun (WGS) entry which is preliminary data.</text>
</comment>